<comment type="caution">
    <text evidence="3">The sequence shown here is derived from an EMBL/GenBank/DDBJ whole genome shotgun (WGS) entry which is preliminary data.</text>
</comment>
<proteinExistence type="inferred from homology"/>
<dbReference type="EMBL" id="CAGKOT010000001">
    <property type="protein sequence ID" value="CAB5299920.1"/>
    <property type="molecule type" value="Genomic_DNA"/>
</dbReference>
<dbReference type="GO" id="GO:0016787">
    <property type="term" value="F:hydrolase activity"/>
    <property type="evidence" value="ECO:0007669"/>
    <property type="project" value="UniProtKB-KW"/>
</dbReference>
<dbReference type="EC" id="5.6.2.3" evidence="1"/>
<organism evidence="3 4">
    <name type="scientific">Rhizophagus irregularis</name>
    <dbReference type="NCBI Taxonomy" id="588596"/>
    <lineage>
        <taxon>Eukaryota</taxon>
        <taxon>Fungi</taxon>
        <taxon>Fungi incertae sedis</taxon>
        <taxon>Mucoromycota</taxon>
        <taxon>Glomeromycotina</taxon>
        <taxon>Glomeromycetes</taxon>
        <taxon>Glomerales</taxon>
        <taxon>Glomeraceae</taxon>
        <taxon>Rhizophagus</taxon>
    </lineage>
</organism>
<dbReference type="GO" id="GO:0005524">
    <property type="term" value="F:ATP binding"/>
    <property type="evidence" value="ECO:0007669"/>
    <property type="project" value="UniProtKB-KW"/>
</dbReference>
<dbReference type="OrthoDB" id="5860629at2759"/>
<dbReference type="AlphaFoldDB" id="A0A915YP61"/>
<keyword evidence="1" id="KW-0347">Helicase</keyword>
<dbReference type="GO" id="GO:0043139">
    <property type="term" value="F:5'-3' DNA helicase activity"/>
    <property type="evidence" value="ECO:0007669"/>
    <property type="project" value="UniProtKB-EC"/>
</dbReference>
<sequence length="111" mass="12863">MTLELTDDIRNRALYHLQSILSKYGRNLSEFPNMPIQTISPNNEQNTNRLIREEQQYEIEELAKSTEDNFFRLNIDQQAAFKKIITAVENNTSDIFFVDGPGGTGKTFLYK</sequence>
<dbReference type="InterPro" id="IPR010285">
    <property type="entry name" value="DNA_helicase_pif1-like_DEAD"/>
</dbReference>
<dbReference type="GO" id="GO:0006281">
    <property type="term" value="P:DNA repair"/>
    <property type="evidence" value="ECO:0007669"/>
    <property type="project" value="UniProtKB-KW"/>
</dbReference>
<comment type="cofactor">
    <cofactor evidence="1">
        <name>Mg(2+)</name>
        <dbReference type="ChEBI" id="CHEBI:18420"/>
    </cofactor>
</comment>
<reference evidence="3" key="1">
    <citation type="submission" date="2020-05" db="EMBL/GenBank/DDBJ databases">
        <authorList>
            <person name="Rincon C."/>
            <person name="Sanders R I."/>
            <person name="Robbins C."/>
            <person name="Chaturvedi A."/>
        </authorList>
    </citation>
    <scope>NUCLEOTIDE SEQUENCE</scope>
    <source>
        <strain evidence="3">CHB12</strain>
    </source>
</reference>
<evidence type="ECO:0000259" key="2">
    <source>
        <dbReference type="Pfam" id="PF05970"/>
    </source>
</evidence>
<keyword evidence="1" id="KW-0378">Hydrolase</keyword>
<dbReference type="Proteomes" id="UP000684084">
    <property type="component" value="Unassembled WGS sequence"/>
</dbReference>
<accession>A0A915YP61</accession>
<dbReference type="GO" id="GO:0006310">
    <property type="term" value="P:DNA recombination"/>
    <property type="evidence" value="ECO:0007669"/>
    <property type="project" value="UniProtKB-KW"/>
</dbReference>
<evidence type="ECO:0000256" key="1">
    <source>
        <dbReference type="RuleBase" id="RU363044"/>
    </source>
</evidence>
<dbReference type="GO" id="GO:0000723">
    <property type="term" value="P:telomere maintenance"/>
    <property type="evidence" value="ECO:0007669"/>
    <property type="project" value="InterPro"/>
</dbReference>
<comment type="similarity">
    <text evidence="1">Belongs to the helicase family.</text>
</comment>
<keyword evidence="1" id="KW-0547">Nucleotide-binding</keyword>
<keyword evidence="1" id="KW-0227">DNA damage</keyword>
<gene>
    <name evidence="3" type="ORF">CHRIB12_LOCUS769</name>
</gene>
<dbReference type="Pfam" id="PF05970">
    <property type="entry name" value="PIF1"/>
    <property type="match status" value="1"/>
</dbReference>
<evidence type="ECO:0000313" key="4">
    <source>
        <dbReference type="Proteomes" id="UP000684084"/>
    </source>
</evidence>
<keyword evidence="1" id="KW-0233">DNA recombination</keyword>
<dbReference type="PANTHER" id="PTHR10492:SF57">
    <property type="entry name" value="ATP-DEPENDENT DNA HELICASE"/>
    <property type="match status" value="1"/>
</dbReference>
<comment type="catalytic activity">
    <reaction evidence="1">
        <text>ATP + H2O = ADP + phosphate + H(+)</text>
        <dbReference type="Rhea" id="RHEA:13065"/>
        <dbReference type="ChEBI" id="CHEBI:15377"/>
        <dbReference type="ChEBI" id="CHEBI:15378"/>
        <dbReference type="ChEBI" id="CHEBI:30616"/>
        <dbReference type="ChEBI" id="CHEBI:43474"/>
        <dbReference type="ChEBI" id="CHEBI:456216"/>
        <dbReference type="EC" id="5.6.2.3"/>
    </reaction>
</comment>
<keyword evidence="1" id="KW-0234">DNA repair</keyword>
<dbReference type="PANTHER" id="PTHR10492">
    <property type="match status" value="1"/>
</dbReference>
<evidence type="ECO:0000313" key="3">
    <source>
        <dbReference type="EMBL" id="CAB5299920.1"/>
    </source>
</evidence>
<name>A0A915YP61_9GLOM</name>
<feature type="domain" description="DNA helicase Pif1-like DEAD-box helicase" evidence="2">
    <location>
        <begin position="73"/>
        <end position="111"/>
    </location>
</feature>
<protein>
    <recommendedName>
        <fullName evidence="1">ATP-dependent DNA helicase</fullName>
        <ecNumber evidence="1">5.6.2.3</ecNumber>
    </recommendedName>
</protein>
<keyword evidence="1" id="KW-0067">ATP-binding</keyword>